<comment type="caution">
    <text evidence="1">The sequence shown here is derived from an EMBL/GenBank/DDBJ whole genome shotgun (WGS) entry which is preliminary data.</text>
</comment>
<reference evidence="1" key="1">
    <citation type="submission" date="2019-08" db="EMBL/GenBank/DDBJ databases">
        <authorList>
            <person name="Kucharzyk K."/>
            <person name="Murdoch R.W."/>
            <person name="Higgins S."/>
            <person name="Loffler F."/>
        </authorList>
    </citation>
    <scope>NUCLEOTIDE SEQUENCE</scope>
</reference>
<accession>A0A645EBG3</accession>
<organism evidence="1">
    <name type="scientific">bioreactor metagenome</name>
    <dbReference type="NCBI Taxonomy" id="1076179"/>
    <lineage>
        <taxon>unclassified sequences</taxon>
        <taxon>metagenomes</taxon>
        <taxon>ecological metagenomes</taxon>
    </lineage>
</organism>
<sequence>MGERGLLASERNRLGLGGGDLALHAYHLQFRRIARTVAAFDQAQRVAVGGQALLDELALGLQRAQLQIGLRHVGLHHQASALQQRGT</sequence>
<dbReference type="EMBL" id="VSSQ01044312">
    <property type="protein sequence ID" value="MPM98123.1"/>
    <property type="molecule type" value="Genomic_DNA"/>
</dbReference>
<gene>
    <name evidence="1" type="ORF">SDC9_145304</name>
</gene>
<proteinExistence type="predicted"/>
<evidence type="ECO:0000313" key="1">
    <source>
        <dbReference type="EMBL" id="MPM98123.1"/>
    </source>
</evidence>
<protein>
    <submittedName>
        <fullName evidence="1">Uncharacterized protein</fullName>
    </submittedName>
</protein>
<name>A0A645EBG3_9ZZZZ</name>
<dbReference type="AlphaFoldDB" id="A0A645EBG3"/>